<proteinExistence type="predicted"/>
<evidence type="ECO:0000313" key="3">
    <source>
        <dbReference type="Proteomes" id="UP000185151"/>
    </source>
</evidence>
<keyword evidence="3" id="KW-1185">Reference proteome</keyword>
<evidence type="ECO:0000256" key="1">
    <source>
        <dbReference type="SAM" id="MobiDB-lite"/>
    </source>
</evidence>
<dbReference type="EMBL" id="FSRU01000003">
    <property type="protein sequence ID" value="SIO68319.1"/>
    <property type="molecule type" value="Genomic_DNA"/>
</dbReference>
<gene>
    <name evidence="2" type="ORF">SAMN05444165_7424</name>
</gene>
<sequence length="399" mass="39480">MAAFAVDSDEAKQWMEGGDSRAELQVVGGALIGGLGGGSVFTAVGGGLGAGLSSKSADQTRAVADAVTDATDSSLVGNISSNILAGLGGALVGGTAGAAAASNVDLYNRKNDLGNDQAKEDLAASQNVIASYLQNNLPSWITGPLDSANKTVDGWAAQFKAKMDGDARAIMSQPPTTQLARGAANGLSAGVVEGGEPPASSAGGVLVNSSGQAANAVSGTPGYVPSTATLNSGGNDAGDSGSSPSSGNATNNVKAGGTVELFTDSSGPKVSGAMGVGPTDPTAVAADATNMPNIASNSQAKVVANNPFIPASGGGTGSMMNYLPEAARITESGGQVVINGNSVNPYFSNMPTAAQFDQLGLKIQYQGALLPEYQGLDFARTDGSPIPNSTMRSIVFVKK</sequence>
<organism evidence="2 3">
    <name type="scientific">Paraburkholderia phenazinium</name>
    <dbReference type="NCBI Taxonomy" id="60549"/>
    <lineage>
        <taxon>Bacteria</taxon>
        <taxon>Pseudomonadati</taxon>
        <taxon>Pseudomonadota</taxon>
        <taxon>Betaproteobacteria</taxon>
        <taxon>Burkholderiales</taxon>
        <taxon>Burkholderiaceae</taxon>
        <taxon>Paraburkholderia</taxon>
    </lineage>
</organism>
<evidence type="ECO:0000313" key="2">
    <source>
        <dbReference type="EMBL" id="SIO68319.1"/>
    </source>
</evidence>
<accession>A0A1N6LHK9</accession>
<dbReference type="Proteomes" id="UP000185151">
    <property type="component" value="Unassembled WGS sequence"/>
</dbReference>
<protein>
    <recommendedName>
        <fullName evidence="4">Filamentous hemagglutinin</fullName>
    </recommendedName>
</protein>
<dbReference type="RefSeq" id="WP_074302344.1">
    <property type="nucleotide sequence ID" value="NZ_FSRU01000003.1"/>
</dbReference>
<evidence type="ECO:0008006" key="4">
    <source>
        <dbReference type="Google" id="ProtNLM"/>
    </source>
</evidence>
<feature type="region of interest" description="Disordered" evidence="1">
    <location>
        <begin position="225"/>
        <end position="254"/>
    </location>
</feature>
<name>A0A1N6LHK9_9BURK</name>
<dbReference type="AlphaFoldDB" id="A0A1N6LHK9"/>
<feature type="compositionally biased region" description="Low complexity" evidence="1">
    <location>
        <begin position="231"/>
        <end position="252"/>
    </location>
</feature>
<reference evidence="2 3" key="1">
    <citation type="submission" date="2016-11" db="EMBL/GenBank/DDBJ databases">
        <authorList>
            <person name="Jaros S."/>
            <person name="Januszkiewicz K."/>
            <person name="Wedrychowicz H."/>
        </authorList>
    </citation>
    <scope>NUCLEOTIDE SEQUENCE [LARGE SCALE GENOMIC DNA]</scope>
    <source>
        <strain evidence="2 3">GAS95</strain>
    </source>
</reference>